<feature type="compositionally biased region" description="Low complexity" evidence="8">
    <location>
        <begin position="651"/>
        <end position="667"/>
    </location>
</feature>
<evidence type="ECO:0000256" key="1">
    <source>
        <dbReference type="ARBA" id="ARBA00004567"/>
    </source>
</evidence>
<keyword evidence="7" id="KW-0539">Nucleus</keyword>
<feature type="region of interest" description="Disordered" evidence="8">
    <location>
        <begin position="641"/>
        <end position="679"/>
    </location>
</feature>
<evidence type="ECO:0000256" key="2">
    <source>
        <dbReference type="ARBA" id="ARBA00022448"/>
    </source>
</evidence>
<evidence type="ECO:0000256" key="8">
    <source>
        <dbReference type="SAM" id="MobiDB-lite"/>
    </source>
</evidence>
<evidence type="ECO:0000256" key="7">
    <source>
        <dbReference type="ARBA" id="ARBA00023242"/>
    </source>
</evidence>
<dbReference type="EMBL" id="BSDZ01000010">
    <property type="protein sequence ID" value="GLI61598.1"/>
    <property type="molecule type" value="Genomic_DNA"/>
</dbReference>
<proteinExistence type="predicted"/>
<keyword evidence="10" id="KW-1185">Reference proteome</keyword>
<evidence type="ECO:0000256" key="3">
    <source>
        <dbReference type="ARBA" id="ARBA00022816"/>
    </source>
</evidence>
<dbReference type="PANTHER" id="PTHR13257">
    <property type="entry name" value="NUCLEOPORIN NUP84-RELATED"/>
    <property type="match status" value="1"/>
</dbReference>
<dbReference type="InterPro" id="IPR019321">
    <property type="entry name" value="Nucleoporin_Nup88"/>
</dbReference>
<keyword evidence="4" id="KW-0653">Protein transport</keyword>
<keyword evidence="6" id="KW-0906">Nuclear pore complex</keyword>
<organism evidence="9 10">
    <name type="scientific">Volvox africanus</name>
    <dbReference type="NCBI Taxonomy" id="51714"/>
    <lineage>
        <taxon>Eukaryota</taxon>
        <taxon>Viridiplantae</taxon>
        <taxon>Chlorophyta</taxon>
        <taxon>core chlorophytes</taxon>
        <taxon>Chlorophyceae</taxon>
        <taxon>CS clade</taxon>
        <taxon>Chlamydomonadales</taxon>
        <taxon>Volvocaceae</taxon>
        <taxon>Volvox</taxon>
    </lineage>
</organism>
<sequence length="923" mass="96631">MLEPTFRSGLNREPEHILGLKDVIALDADAAGNVYALQRQGNDQIGIVVLDGRLEVLEAQQRQGSIQGPARITSPSVAYAVHIQPTVDFDVRGMQVAPSGLYLLLHGVSCQDSSVIAMAVVDLHGGQPTAASGARGGHATRVKSCRLHPVDPMLFGSRPGLILHQVDWHPHSEEHLVVLTSDNRLRLYHVTHTLAAAEQTLQVVLAAKALPQRYGLGVTASPGTLGTAAGSTNSDAPTSDVVAFAFGPAVGWGLFAFLLLAADGRVYSLGPVAPFGMRCPSSLLERLVREKGAASEWLNISFGADAVSNPAAKNRWPVLPHVVEGASPAVVGPLNPGTDHETTLMKHTISLSVSHILISATADSGSLSSVSTVIVASAHGRLFAYATAGPWEPVWCESAPQYMSITGTAGAAPSAVRYKCTIRAAGTGTGPSKIAATPFMVLLDIVEVPHTLPRHGTGKLDPGAFEDEDDDDDAFVDGYGASASAIAAARSSMSIHIQAGVTGSGAVVVGLGTAARAAVTVWVCQRASTCWRITLPWSGLLAQWLTDAAVPQQGRRDDGAVPSQLPAPLVTCVYDGTAASKESSAPVARDTAADSTAAVGSCLLQNPMLGGGLLVLTVAGVLHYFQPAGAASLIMEQQQQQQMATLSPRDQQQQQRQATSGSGTSTGITFTPGASPEQRKAQVEAHIGLMYGNLMVPPSGRNLPAPYTGSPKPLPVASSEGLVYLIDCITTLRGKHMAFLHGGAVDLQSRADALHAESGKHAAAVADLVGVAAALEARQETLETRLSRVKLLHGNLIERAGMLTSLHWAMPRALSRAEIAAAGELSEVELRVKSLQRQWDTTSARARRLCEQRRSRCGSASVRVTSIPEVQLEKVQDAVMGQSSGLAAARSALTNLEQIVNAAAADQAAERLQKGLCAPGRVD</sequence>
<comment type="subcellular location">
    <subcellularLocation>
        <location evidence="1">Nucleus</location>
        <location evidence="1">Nuclear pore complex</location>
    </subcellularLocation>
</comment>
<dbReference type="PANTHER" id="PTHR13257:SF0">
    <property type="entry name" value="NUCLEAR PORE COMPLEX PROTEIN NUP88"/>
    <property type="match status" value="1"/>
</dbReference>
<gene>
    <name evidence="9" type="ORF">VaNZ11_004016</name>
</gene>
<dbReference type="InterPro" id="IPR037700">
    <property type="entry name" value="NUP88/NUP82"/>
</dbReference>
<evidence type="ECO:0008006" key="11">
    <source>
        <dbReference type="Google" id="ProtNLM"/>
    </source>
</evidence>
<dbReference type="Proteomes" id="UP001165090">
    <property type="component" value="Unassembled WGS sequence"/>
</dbReference>
<accession>A0ABQ5RWF3</accession>
<evidence type="ECO:0000256" key="5">
    <source>
        <dbReference type="ARBA" id="ARBA00023010"/>
    </source>
</evidence>
<name>A0ABQ5RWF3_9CHLO</name>
<evidence type="ECO:0000313" key="9">
    <source>
        <dbReference type="EMBL" id="GLI61598.1"/>
    </source>
</evidence>
<reference evidence="9 10" key="1">
    <citation type="journal article" date="2023" name="IScience">
        <title>Expanded male sex-determining region conserved during the evolution of homothallism in the green alga Volvox.</title>
        <authorList>
            <person name="Yamamoto K."/>
            <person name="Matsuzaki R."/>
            <person name="Mahakham W."/>
            <person name="Heman W."/>
            <person name="Sekimoto H."/>
            <person name="Kawachi M."/>
            <person name="Minakuchi Y."/>
            <person name="Toyoda A."/>
            <person name="Nozaki H."/>
        </authorList>
    </citation>
    <scope>NUCLEOTIDE SEQUENCE [LARGE SCALE GENOMIC DNA]</scope>
    <source>
        <strain evidence="9 10">NIES-4468</strain>
    </source>
</reference>
<keyword evidence="3" id="KW-0509">mRNA transport</keyword>
<keyword evidence="2" id="KW-0813">Transport</keyword>
<evidence type="ECO:0000313" key="10">
    <source>
        <dbReference type="Proteomes" id="UP001165090"/>
    </source>
</evidence>
<protein>
    <recommendedName>
        <fullName evidence="11">Nucleoporin Nup88</fullName>
    </recommendedName>
</protein>
<evidence type="ECO:0000256" key="4">
    <source>
        <dbReference type="ARBA" id="ARBA00022927"/>
    </source>
</evidence>
<evidence type="ECO:0000256" key="6">
    <source>
        <dbReference type="ARBA" id="ARBA00023132"/>
    </source>
</evidence>
<dbReference type="Pfam" id="PF10168">
    <property type="entry name" value="Nup88"/>
    <property type="match status" value="1"/>
</dbReference>
<comment type="caution">
    <text evidence="9">The sequence shown here is derived from an EMBL/GenBank/DDBJ whole genome shotgun (WGS) entry which is preliminary data.</text>
</comment>
<keyword evidence="5" id="KW-0811">Translocation</keyword>